<keyword evidence="7" id="KW-0560">Oxidoreductase</keyword>
<keyword evidence="4" id="KW-0963">Cytoplasm</keyword>
<evidence type="ECO:0000256" key="7">
    <source>
        <dbReference type="ARBA" id="ARBA00023002"/>
    </source>
</evidence>
<evidence type="ECO:0000313" key="10">
    <source>
        <dbReference type="EnsemblMetazoa" id="CapteP93397"/>
    </source>
</evidence>
<dbReference type="SUPFAM" id="SSF51905">
    <property type="entry name" value="FAD/NAD(P)-binding domain"/>
    <property type="match status" value="1"/>
</dbReference>
<evidence type="ECO:0000256" key="1">
    <source>
        <dbReference type="ARBA" id="ARBA00001974"/>
    </source>
</evidence>
<dbReference type="EMBL" id="AMQN01014186">
    <property type="status" value="NOT_ANNOTATED_CDS"/>
    <property type="molecule type" value="Genomic_DNA"/>
</dbReference>
<evidence type="ECO:0000256" key="2">
    <source>
        <dbReference type="ARBA" id="ARBA00004496"/>
    </source>
</evidence>
<protein>
    <recommendedName>
        <fullName evidence="8">Amine oxidase domain-containing protein</fullName>
    </recommendedName>
</protein>
<dbReference type="EMBL" id="KB310789">
    <property type="protein sequence ID" value="ELT90739.1"/>
    <property type="molecule type" value="Genomic_DNA"/>
</dbReference>
<dbReference type="InterPro" id="IPR036188">
    <property type="entry name" value="FAD/NAD-bd_sf"/>
</dbReference>
<reference evidence="9 11" key="2">
    <citation type="journal article" date="2013" name="Nature">
        <title>Insights into bilaterian evolution from three spiralian genomes.</title>
        <authorList>
            <person name="Simakov O."/>
            <person name="Marletaz F."/>
            <person name="Cho S.J."/>
            <person name="Edsinger-Gonzales E."/>
            <person name="Havlak P."/>
            <person name="Hellsten U."/>
            <person name="Kuo D.H."/>
            <person name="Larsson T."/>
            <person name="Lv J."/>
            <person name="Arendt D."/>
            <person name="Savage R."/>
            <person name="Osoegawa K."/>
            <person name="de Jong P."/>
            <person name="Grimwood J."/>
            <person name="Chapman J.A."/>
            <person name="Shapiro H."/>
            <person name="Aerts A."/>
            <person name="Otillar R.P."/>
            <person name="Terry A.Y."/>
            <person name="Boore J.L."/>
            <person name="Grigoriev I.V."/>
            <person name="Lindberg D.R."/>
            <person name="Seaver E.C."/>
            <person name="Weisblat D.A."/>
            <person name="Putnam N.H."/>
            <person name="Rokhsar D.S."/>
        </authorList>
    </citation>
    <scope>NUCLEOTIDE SEQUENCE</scope>
    <source>
        <strain evidence="9 11">I ESC-2004</strain>
    </source>
</reference>
<dbReference type="Gene3D" id="3.90.660.10">
    <property type="match status" value="1"/>
</dbReference>
<keyword evidence="5" id="KW-0285">Flavoprotein</keyword>
<dbReference type="InterPro" id="IPR050281">
    <property type="entry name" value="Flavin_monoamine_oxidase"/>
</dbReference>
<comment type="subcellular location">
    <subcellularLocation>
        <location evidence="2">Cytoplasm</location>
    </subcellularLocation>
</comment>
<keyword evidence="6" id="KW-0274">FAD</keyword>
<dbReference type="EnsemblMetazoa" id="CapteT93397">
    <property type="protein sequence ID" value="CapteP93397"/>
    <property type="gene ID" value="CapteG93397"/>
</dbReference>
<comment type="cofactor">
    <cofactor evidence="1">
        <name>FAD</name>
        <dbReference type="ChEBI" id="CHEBI:57692"/>
    </cofactor>
</comment>
<sequence>MAVKVAVIGAGISGISAGNVLQKTRGIELTIFEATDRIGGRIWTRYENKNNFTSKLELGANWVHGVKDNPIHTIAVRNNLYEKLNMKLENEKVHFPCRDTIALREDGGVIPKELYVFVKQNYASALQKANSVFHDNELRDQYEHTSVDDFIRCEMEPVIKASSSPKDAAHLLDSLLTMETSISGCDSMNQVSVSQFGSYKELAGRQPPIAKGFQQVALLLARDIPSEAIKLNTPVTKIITKDSTVTIETADGTQHDFNAIIVTSPLAFLKRNHIKMFHPPLPLWKHRSIGRLDMGTVDKIYLEFAHLDFIPKNVYNIFIAKQQLSHNWTDKIYSFGLSDEIFLVWVTGEAALEMERIPDEEEVIAGCMGVLRKALHNKDIPSPVSMVRTSWGSQRFFCGSYTFIPTGASVNDIESLAEPILGADTKPLLMFAGEATHPEFYSSVHGAFLTGQREAQRIINAHNLNEI</sequence>
<reference evidence="10" key="3">
    <citation type="submission" date="2015-06" db="UniProtKB">
        <authorList>
            <consortium name="EnsemblMetazoa"/>
        </authorList>
    </citation>
    <scope>IDENTIFICATION</scope>
</reference>
<evidence type="ECO:0000313" key="9">
    <source>
        <dbReference type="EMBL" id="ELT90739.1"/>
    </source>
</evidence>
<proteinExistence type="inferred from homology"/>
<dbReference type="STRING" id="283909.R7TAK6"/>
<dbReference type="Proteomes" id="UP000014760">
    <property type="component" value="Unassembled WGS sequence"/>
</dbReference>
<accession>R7TAK6</accession>
<dbReference type="PANTHER" id="PTHR10742:SF405">
    <property type="entry name" value="PEROXISOMAL N(1)-ACETYL-SPERMINE_SPERMIDINE OXIDASE"/>
    <property type="match status" value="1"/>
</dbReference>
<dbReference type="PANTHER" id="PTHR10742">
    <property type="entry name" value="FLAVIN MONOAMINE OXIDASE"/>
    <property type="match status" value="1"/>
</dbReference>
<dbReference type="GO" id="GO:0046592">
    <property type="term" value="F:polyamine oxidase activity"/>
    <property type="evidence" value="ECO:0007669"/>
    <property type="project" value="TreeGrafter"/>
</dbReference>
<dbReference type="OMA" id="GTHSMDE"/>
<dbReference type="Pfam" id="PF01593">
    <property type="entry name" value="Amino_oxidase"/>
    <property type="match status" value="1"/>
</dbReference>
<evidence type="ECO:0000256" key="4">
    <source>
        <dbReference type="ARBA" id="ARBA00022490"/>
    </source>
</evidence>
<evidence type="ECO:0000256" key="6">
    <source>
        <dbReference type="ARBA" id="ARBA00022827"/>
    </source>
</evidence>
<dbReference type="SUPFAM" id="SSF54373">
    <property type="entry name" value="FAD-linked reductases, C-terminal domain"/>
    <property type="match status" value="1"/>
</dbReference>
<dbReference type="OrthoDB" id="5046242at2759"/>
<evidence type="ECO:0000256" key="5">
    <source>
        <dbReference type="ARBA" id="ARBA00022630"/>
    </source>
</evidence>
<dbReference type="Gene3D" id="3.50.50.60">
    <property type="entry name" value="FAD/NAD(P)-binding domain"/>
    <property type="match status" value="1"/>
</dbReference>
<dbReference type="HOGENOM" id="CLU_004498_2_3_1"/>
<keyword evidence="11" id="KW-1185">Reference proteome</keyword>
<feature type="domain" description="Amine oxidase" evidence="8">
    <location>
        <begin position="12"/>
        <end position="459"/>
    </location>
</feature>
<evidence type="ECO:0000313" key="11">
    <source>
        <dbReference type="Proteomes" id="UP000014760"/>
    </source>
</evidence>
<dbReference type="AlphaFoldDB" id="R7TAK6"/>
<gene>
    <name evidence="9" type="ORF">CAPTEDRAFT_93397</name>
</gene>
<reference evidence="11" key="1">
    <citation type="submission" date="2012-12" db="EMBL/GenBank/DDBJ databases">
        <authorList>
            <person name="Hellsten U."/>
            <person name="Grimwood J."/>
            <person name="Chapman J.A."/>
            <person name="Shapiro H."/>
            <person name="Aerts A."/>
            <person name="Otillar R.P."/>
            <person name="Terry A.Y."/>
            <person name="Boore J.L."/>
            <person name="Simakov O."/>
            <person name="Marletaz F."/>
            <person name="Cho S.-J."/>
            <person name="Edsinger-Gonzales E."/>
            <person name="Havlak P."/>
            <person name="Kuo D.-H."/>
            <person name="Larsson T."/>
            <person name="Lv J."/>
            <person name="Arendt D."/>
            <person name="Savage R."/>
            <person name="Osoegawa K."/>
            <person name="de Jong P."/>
            <person name="Lindberg D.R."/>
            <person name="Seaver E.C."/>
            <person name="Weisblat D.A."/>
            <person name="Putnam N.H."/>
            <person name="Grigoriev I.V."/>
            <person name="Rokhsar D.S."/>
        </authorList>
    </citation>
    <scope>NUCLEOTIDE SEQUENCE</scope>
    <source>
        <strain evidence="11">I ESC-2004</strain>
    </source>
</reference>
<dbReference type="GO" id="GO:0005737">
    <property type="term" value="C:cytoplasm"/>
    <property type="evidence" value="ECO:0007669"/>
    <property type="project" value="UniProtKB-SubCell"/>
</dbReference>
<dbReference type="InterPro" id="IPR002937">
    <property type="entry name" value="Amino_oxidase"/>
</dbReference>
<name>R7TAK6_CAPTE</name>
<comment type="similarity">
    <text evidence="3">Belongs to the flavin monoamine oxidase family.</text>
</comment>
<evidence type="ECO:0000259" key="8">
    <source>
        <dbReference type="Pfam" id="PF01593"/>
    </source>
</evidence>
<organism evidence="9">
    <name type="scientific">Capitella teleta</name>
    <name type="common">Polychaete worm</name>
    <dbReference type="NCBI Taxonomy" id="283909"/>
    <lineage>
        <taxon>Eukaryota</taxon>
        <taxon>Metazoa</taxon>
        <taxon>Spiralia</taxon>
        <taxon>Lophotrochozoa</taxon>
        <taxon>Annelida</taxon>
        <taxon>Polychaeta</taxon>
        <taxon>Sedentaria</taxon>
        <taxon>Scolecida</taxon>
        <taxon>Capitellidae</taxon>
        <taxon>Capitella</taxon>
    </lineage>
</organism>
<evidence type="ECO:0000256" key="3">
    <source>
        <dbReference type="ARBA" id="ARBA00005995"/>
    </source>
</evidence>